<feature type="region of interest" description="Disordered" evidence="1">
    <location>
        <begin position="24"/>
        <end position="45"/>
    </location>
</feature>
<evidence type="ECO:0000256" key="1">
    <source>
        <dbReference type="SAM" id="MobiDB-lite"/>
    </source>
</evidence>
<proteinExistence type="predicted"/>
<gene>
    <name evidence="2" type="ORF">DMAD_07957</name>
</gene>
<dbReference type="EMBL" id="AP029263">
    <property type="protein sequence ID" value="BFF89141.1"/>
    <property type="molecule type" value="Genomic_DNA"/>
</dbReference>
<sequence length="266" mass="30698">MPTLELAMVVENIYSGIRRCFGPERDISPLRPHKPSKTHRPCRSRMQQHSFRFTGGADWAANPRRFRGYHSETNSRCSSSERSLSEFEASTDYILQQHQKQQELQQLDSIPPVDSRHELHGSVPGLTAALDHVLYQRKMWKLQRRTLMENAREAIGLQCACWWSRFTPNLRALCIESSLDYLSRPLTTDQRPATDPEPGIMAYIREFVYICRKIFKAADSVLSDGWYINTSPCLDVLNINELIPDLNSALIQYLLRIEELPLSNSF</sequence>
<dbReference type="Proteomes" id="UP001500889">
    <property type="component" value="Chromosome O"/>
</dbReference>
<feature type="compositionally biased region" description="Basic residues" evidence="1">
    <location>
        <begin position="31"/>
        <end position="43"/>
    </location>
</feature>
<reference evidence="2 3" key="1">
    <citation type="submission" date="2024-02" db="EMBL/GenBank/DDBJ databases">
        <title>A chromosome-level genome assembly of Drosophila madeirensis, a fruit fly species endemic to Madeira island.</title>
        <authorList>
            <person name="Tomihara K."/>
            <person name="Llopart A."/>
            <person name="Yamamoto D."/>
        </authorList>
    </citation>
    <scope>NUCLEOTIDE SEQUENCE [LARGE SCALE GENOMIC DNA]</scope>
    <source>
        <strain evidence="2 3">RF1</strain>
    </source>
</reference>
<name>A0AAU9EQ97_DROMD</name>
<evidence type="ECO:0000313" key="3">
    <source>
        <dbReference type="Proteomes" id="UP001500889"/>
    </source>
</evidence>
<keyword evidence="3" id="KW-1185">Reference proteome</keyword>
<accession>A0AAU9EQ97</accession>
<dbReference type="AlphaFoldDB" id="A0AAU9EQ97"/>
<evidence type="ECO:0000313" key="2">
    <source>
        <dbReference type="EMBL" id="BFF89141.1"/>
    </source>
</evidence>
<protein>
    <submittedName>
        <fullName evidence="2">Uncharacterized protein</fullName>
    </submittedName>
</protein>
<organism evidence="2 3">
    <name type="scientific">Drosophila madeirensis</name>
    <name type="common">Fruit fly</name>
    <dbReference type="NCBI Taxonomy" id="30013"/>
    <lineage>
        <taxon>Eukaryota</taxon>
        <taxon>Metazoa</taxon>
        <taxon>Ecdysozoa</taxon>
        <taxon>Arthropoda</taxon>
        <taxon>Hexapoda</taxon>
        <taxon>Insecta</taxon>
        <taxon>Pterygota</taxon>
        <taxon>Neoptera</taxon>
        <taxon>Endopterygota</taxon>
        <taxon>Diptera</taxon>
        <taxon>Brachycera</taxon>
        <taxon>Muscomorpha</taxon>
        <taxon>Ephydroidea</taxon>
        <taxon>Drosophilidae</taxon>
        <taxon>Drosophila</taxon>
        <taxon>Sophophora</taxon>
    </lineage>
</organism>